<dbReference type="InterPro" id="IPR000962">
    <property type="entry name" value="Znf_DskA_TraR"/>
</dbReference>
<evidence type="ECO:0000256" key="4">
    <source>
        <dbReference type="PROSITE-ProRule" id="PRU00510"/>
    </source>
</evidence>
<dbReference type="PROSITE" id="PS01102">
    <property type="entry name" value="ZF_DKSA_1"/>
    <property type="match status" value="1"/>
</dbReference>
<evidence type="ECO:0000313" key="8">
    <source>
        <dbReference type="Proteomes" id="UP000603317"/>
    </source>
</evidence>
<dbReference type="PANTHER" id="PTHR38777">
    <property type="entry name" value="FELS-2 PROPHAGE PROTEIN"/>
    <property type="match status" value="1"/>
</dbReference>
<proteinExistence type="predicted"/>
<name>A0ABQ1F309_9SPHN</name>
<sequence>MDEIADAADVDDRPVGAEIVERAGEFRDHGEDPATALRAKEGTASLRQLEIRDRNPIYLRNKQFRGSDMAGGWTRDGAVQDQIDDTVRDAVDAARARLNRGPSATHCDECGEPIPEKRRELVPGVRKCVECQSGEDRSVRHSAINRRGSKDSQLR</sequence>
<reference evidence="8" key="1">
    <citation type="journal article" date="2019" name="Int. J. Syst. Evol. Microbiol.">
        <title>The Global Catalogue of Microorganisms (GCM) 10K type strain sequencing project: providing services to taxonomists for standard genome sequencing and annotation.</title>
        <authorList>
            <consortium name="The Broad Institute Genomics Platform"/>
            <consortium name="The Broad Institute Genome Sequencing Center for Infectious Disease"/>
            <person name="Wu L."/>
            <person name="Ma J."/>
        </authorList>
    </citation>
    <scope>NUCLEOTIDE SEQUENCE [LARGE SCALE GENOMIC DNA]</scope>
    <source>
        <strain evidence="8">CGMCC 1.15297</strain>
    </source>
</reference>
<dbReference type="EMBL" id="BMID01000001">
    <property type="protein sequence ID" value="GFZ97221.1"/>
    <property type="molecule type" value="Genomic_DNA"/>
</dbReference>
<dbReference type="Gene3D" id="1.20.120.910">
    <property type="entry name" value="DksA, coiled-coil domain"/>
    <property type="match status" value="1"/>
</dbReference>
<dbReference type="PANTHER" id="PTHR38777:SF1">
    <property type="entry name" value="DNAK SUPPRESSOR PROTEIN"/>
    <property type="match status" value="1"/>
</dbReference>
<keyword evidence="2" id="KW-0863">Zinc-finger</keyword>
<comment type="caution">
    <text evidence="7">The sequence shown here is derived from an EMBL/GenBank/DDBJ whole genome shotgun (WGS) entry which is preliminary data.</text>
</comment>
<accession>A0ABQ1F309</accession>
<evidence type="ECO:0000256" key="3">
    <source>
        <dbReference type="ARBA" id="ARBA00022833"/>
    </source>
</evidence>
<dbReference type="InterPro" id="IPR020458">
    <property type="entry name" value="Znf_DskA_TraR_CS"/>
</dbReference>
<dbReference type="Pfam" id="PF01258">
    <property type="entry name" value="zf-dskA_traR"/>
    <property type="match status" value="1"/>
</dbReference>
<keyword evidence="3" id="KW-0862">Zinc</keyword>
<evidence type="ECO:0000256" key="5">
    <source>
        <dbReference type="SAM" id="MobiDB-lite"/>
    </source>
</evidence>
<evidence type="ECO:0000259" key="6">
    <source>
        <dbReference type="Pfam" id="PF01258"/>
    </source>
</evidence>
<evidence type="ECO:0000256" key="1">
    <source>
        <dbReference type="ARBA" id="ARBA00022723"/>
    </source>
</evidence>
<protein>
    <recommendedName>
        <fullName evidence="6">Zinc finger DksA/TraR C4-type domain-containing protein</fullName>
    </recommendedName>
</protein>
<dbReference type="PRINTS" id="PR00618">
    <property type="entry name" value="DKSAZNFINGER"/>
</dbReference>
<keyword evidence="1" id="KW-0479">Metal-binding</keyword>
<dbReference type="Proteomes" id="UP000603317">
    <property type="component" value="Unassembled WGS sequence"/>
</dbReference>
<dbReference type="SUPFAM" id="SSF57716">
    <property type="entry name" value="Glucocorticoid receptor-like (DNA-binding domain)"/>
    <property type="match status" value="1"/>
</dbReference>
<feature type="zinc finger region" description="dksA C4-type" evidence="4">
    <location>
        <begin position="107"/>
        <end position="131"/>
    </location>
</feature>
<organism evidence="7 8">
    <name type="scientific">Blastomonas marina</name>
    <dbReference type="NCBI Taxonomy" id="1867408"/>
    <lineage>
        <taxon>Bacteria</taxon>
        <taxon>Pseudomonadati</taxon>
        <taxon>Pseudomonadota</taxon>
        <taxon>Alphaproteobacteria</taxon>
        <taxon>Sphingomonadales</taxon>
        <taxon>Sphingomonadaceae</taxon>
        <taxon>Blastomonas</taxon>
    </lineage>
</organism>
<dbReference type="InterPro" id="IPR020460">
    <property type="entry name" value="Znf_C4-type_bac"/>
</dbReference>
<dbReference type="PROSITE" id="PS51128">
    <property type="entry name" value="ZF_DKSA_2"/>
    <property type="match status" value="1"/>
</dbReference>
<dbReference type="NCBIfam" id="NF008243">
    <property type="entry name" value="PRK11019.1"/>
    <property type="match status" value="1"/>
</dbReference>
<feature type="region of interest" description="Disordered" evidence="5">
    <location>
        <begin position="132"/>
        <end position="155"/>
    </location>
</feature>
<keyword evidence="8" id="KW-1185">Reference proteome</keyword>
<evidence type="ECO:0000256" key="2">
    <source>
        <dbReference type="ARBA" id="ARBA00022771"/>
    </source>
</evidence>
<feature type="domain" description="Zinc finger DksA/TraR C4-type" evidence="6">
    <location>
        <begin position="105"/>
        <end position="136"/>
    </location>
</feature>
<evidence type="ECO:0000313" key="7">
    <source>
        <dbReference type="EMBL" id="GFZ97221.1"/>
    </source>
</evidence>
<gene>
    <name evidence="7" type="ORF">GCM10010923_01430</name>
</gene>